<reference evidence="3 4" key="1">
    <citation type="journal article" date="2024" name="G3 (Bethesda)">
        <title>Genome assembly of Hibiscus sabdariffa L. provides insights into metabolisms of medicinal natural products.</title>
        <authorList>
            <person name="Kim T."/>
        </authorList>
    </citation>
    <scope>NUCLEOTIDE SEQUENCE [LARGE SCALE GENOMIC DNA]</scope>
    <source>
        <strain evidence="3">TK-2024</strain>
        <tissue evidence="3">Old leaves</tissue>
    </source>
</reference>
<dbReference type="EMBL" id="JBBPBM010002754">
    <property type="protein sequence ID" value="KAK8474922.1"/>
    <property type="molecule type" value="Genomic_DNA"/>
</dbReference>
<evidence type="ECO:0000313" key="4">
    <source>
        <dbReference type="Proteomes" id="UP001472677"/>
    </source>
</evidence>
<feature type="region of interest" description="Disordered" evidence="1">
    <location>
        <begin position="107"/>
        <end position="133"/>
    </location>
</feature>
<keyword evidence="2" id="KW-0812">Transmembrane</keyword>
<keyword evidence="2" id="KW-0472">Membrane</keyword>
<proteinExistence type="predicted"/>
<evidence type="ECO:0000313" key="3">
    <source>
        <dbReference type="EMBL" id="KAK8474922.1"/>
    </source>
</evidence>
<sequence length="215" mass="24156">MEESNRRVQKAGLASADVRLVLSFAFSKISVFYLVETVFPASVAIPLLIPLLFPHPNNRRMEHQIIDRGIAVVRKVIPCITHHKLEPLYPSNDLEDYRKAECRSRECCTKREAENRPGKNSETPSANPKMMQGSGTILPSQTTSTAGFTTKLSPLQLLESIFPNQAVWRGKWDSATYPPNSNLSSEISKRMQLPLRITGAQTQIEMSKLNECFVL</sequence>
<keyword evidence="4" id="KW-1185">Reference proteome</keyword>
<accession>A0ABR1Z6U5</accession>
<feature type="transmembrane region" description="Helical" evidence="2">
    <location>
        <begin position="31"/>
        <end position="53"/>
    </location>
</feature>
<evidence type="ECO:0000256" key="2">
    <source>
        <dbReference type="SAM" id="Phobius"/>
    </source>
</evidence>
<dbReference type="Proteomes" id="UP001472677">
    <property type="component" value="Unassembled WGS sequence"/>
</dbReference>
<name>A0ABR1Z6U5_9ROSI</name>
<protein>
    <submittedName>
        <fullName evidence="3">Uncharacterized protein</fullName>
    </submittedName>
</protein>
<feature type="compositionally biased region" description="Basic and acidic residues" evidence="1">
    <location>
        <begin position="107"/>
        <end position="119"/>
    </location>
</feature>
<organism evidence="3 4">
    <name type="scientific">Hibiscus sabdariffa</name>
    <name type="common">roselle</name>
    <dbReference type="NCBI Taxonomy" id="183260"/>
    <lineage>
        <taxon>Eukaryota</taxon>
        <taxon>Viridiplantae</taxon>
        <taxon>Streptophyta</taxon>
        <taxon>Embryophyta</taxon>
        <taxon>Tracheophyta</taxon>
        <taxon>Spermatophyta</taxon>
        <taxon>Magnoliopsida</taxon>
        <taxon>eudicotyledons</taxon>
        <taxon>Gunneridae</taxon>
        <taxon>Pentapetalae</taxon>
        <taxon>rosids</taxon>
        <taxon>malvids</taxon>
        <taxon>Malvales</taxon>
        <taxon>Malvaceae</taxon>
        <taxon>Malvoideae</taxon>
        <taxon>Hibiscus</taxon>
    </lineage>
</organism>
<evidence type="ECO:0000256" key="1">
    <source>
        <dbReference type="SAM" id="MobiDB-lite"/>
    </source>
</evidence>
<comment type="caution">
    <text evidence="3">The sequence shown here is derived from an EMBL/GenBank/DDBJ whole genome shotgun (WGS) entry which is preliminary data.</text>
</comment>
<keyword evidence="2" id="KW-1133">Transmembrane helix</keyword>
<gene>
    <name evidence="3" type="ORF">V6N12_074971</name>
</gene>